<name>A0ABQ7V4M0_SOLTU</name>
<keyword evidence="3" id="KW-1185">Reference proteome</keyword>
<comment type="caution">
    <text evidence="2">The sequence shown here is derived from an EMBL/GenBank/DDBJ whole genome shotgun (WGS) entry which is preliminary data.</text>
</comment>
<dbReference type="EMBL" id="JAIVGD010000015">
    <property type="protein sequence ID" value="KAH0758287.1"/>
    <property type="molecule type" value="Genomic_DNA"/>
</dbReference>
<evidence type="ECO:0000313" key="2">
    <source>
        <dbReference type="EMBL" id="KAH0758287.1"/>
    </source>
</evidence>
<reference evidence="2 3" key="1">
    <citation type="journal article" date="2021" name="bioRxiv">
        <title>Chromosome-scale and haplotype-resolved genome assembly of a tetraploid potato cultivar.</title>
        <authorList>
            <person name="Sun H."/>
            <person name="Jiao W.-B."/>
            <person name="Krause K."/>
            <person name="Campoy J.A."/>
            <person name="Goel M."/>
            <person name="Folz-Donahue K."/>
            <person name="Kukat C."/>
            <person name="Huettel B."/>
            <person name="Schneeberger K."/>
        </authorList>
    </citation>
    <scope>NUCLEOTIDE SEQUENCE [LARGE SCALE GENOMIC DNA]</scope>
    <source>
        <strain evidence="2">SolTubOtavaFocal</strain>
        <tissue evidence="2">Leaves</tissue>
    </source>
</reference>
<evidence type="ECO:0000256" key="1">
    <source>
        <dbReference type="SAM" id="MobiDB-lite"/>
    </source>
</evidence>
<organism evidence="2 3">
    <name type="scientific">Solanum tuberosum</name>
    <name type="common">Potato</name>
    <dbReference type="NCBI Taxonomy" id="4113"/>
    <lineage>
        <taxon>Eukaryota</taxon>
        <taxon>Viridiplantae</taxon>
        <taxon>Streptophyta</taxon>
        <taxon>Embryophyta</taxon>
        <taxon>Tracheophyta</taxon>
        <taxon>Spermatophyta</taxon>
        <taxon>Magnoliopsida</taxon>
        <taxon>eudicotyledons</taxon>
        <taxon>Gunneridae</taxon>
        <taxon>Pentapetalae</taxon>
        <taxon>asterids</taxon>
        <taxon>lamiids</taxon>
        <taxon>Solanales</taxon>
        <taxon>Solanaceae</taxon>
        <taxon>Solanoideae</taxon>
        <taxon>Solaneae</taxon>
        <taxon>Solanum</taxon>
    </lineage>
</organism>
<evidence type="ECO:0000313" key="3">
    <source>
        <dbReference type="Proteomes" id="UP000826656"/>
    </source>
</evidence>
<proteinExistence type="predicted"/>
<dbReference type="PROSITE" id="PS51257">
    <property type="entry name" value="PROKAR_LIPOPROTEIN"/>
    <property type="match status" value="1"/>
</dbReference>
<accession>A0ABQ7V4M0</accession>
<gene>
    <name evidence="2" type="ORF">KY290_021780</name>
</gene>
<feature type="region of interest" description="Disordered" evidence="1">
    <location>
        <begin position="44"/>
        <end position="72"/>
    </location>
</feature>
<dbReference type="Proteomes" id="UP000826656">
    <property type="component" value="Unassembled WGS sequence"/>
</dbReference>
<protein>
    <submittedName>
        <fullName evidence="2">Uncharacterized protein</fullName>
    </submittedName>
</protein>
<sequence>MFRFRCHNIACLLEFADRGWPGHCLFAGGCCYCCDGARWRSCSRREEERKWKRRQRGEERGNEGFAGEGNGVSMSRWSRWRREMEKAAAAAGEGERRSLI</sequence>
<feature type="compositionally biased region" description="Basic and acidic residues" evidence="1">
    <location>
        <begin position="44"/>
        <end position="62"/>
    </location>
</feature>